<proteinExistence type="inferred from homology"/>
<protein>
    <submittedName>
        <fullName evidence="6">Aldehyde dehydrogenase family protein</fullName>
    </submittedName>
</protein>
<dbReference type="GO" id="GO:0016620">
    <property type="term" value="F:oxidoreductase activity, acting on the aldehyde or oxo group of donors, NAD or NADP as acceptor"/>
    <property type="evidence" value="ECO:0007669"/>
    <property type="project" value="InterPro"/>
</dbReference>
<name>A0A430G1Z8_9SPHN</name>
<dbReference type="EMBL" id="QQYZ01000013">
    <property type="protein sequence ID" value="RSY82043.1"/>
    <property type="molecule type" value="Genomic_DNA"/>
</dbReference>
<evidence type="ECO:0000256" key="1">
    <source>
        <dbReference type="ARBA" id="ARBA00009986"/>
    </source>
</evidence>
<dbReference type="InterPro" id="IPR015590">
    <property type="entry name" value="Aldehyde_DH_dom"/>
</dbReference>
<dbReference type="InterPro" id="IPR016162">
    <property type="entry name" value="Ald_DH_N"/>
</dbReference>
<dbReference type="FunFam" id="3.40.605.10:FF:000007">
    <property type="entry name" value="NAD/NADP-dependent betaine aldehyde dehydrogenase"/>
    <property type="match status" value="1"/>
</dbReference>
<dbReference type="FunFam" id="3.40.309.10:FF:000012">
    <property type="entry name" value="Betaine aldehyde dehydrogenase"/>
    <property type="match status" value="1"/>
</dbReference>
<dbReference type="RefSeq" id="WP_126004898.1">
    <property type="nucleotide sequence ID" value="NZ_QQYZ01000013.1"/>
</dbReference>
<evidence type="ECO:0000256" key="2">
    <source>
        <dbReference type="ARBA" id="ARBA00023002"/>
    </source>
</evidence>
<dbReference type="Proteomes" id="UP000287746">
    <property type="component" value="Unassembled WGS sequence"/>
</dbReference>
<dbReference type="Gene3D" id="3.40.309.10">
    <property type="entry name" value="Aldehyde Dehydrogenase, Chain A, domain 2"/>
    <property type="match status" value="1"/>
</dbReference>
<dbReference type="InterPro" id="IPR016163">
    <property type="entry name" value="Ald_DH_C"/>
</dbReference>
<keyword evidence="2 4" id="KW-0560">Oxidoreductase</keyword>
<dbReference type="InterPro" id="IPR029510">
    <property type="entry name" value="Ald_DH_CS_GLU"/>
</dbReference>
<dbReference type="Pfam" id="PF00171">
    <property type="entry name" value="Aldedh"/>
    <property type="match status" value="1"/>
</dbReference>
<evidence type="ECO:0000256" key="3">
    <source>
        <dbReference type="PROSITE-ProRule" id="PRU10007"/>
    </source>
</evidence>
<feature type="active site" evidence="3">
    <location>
        <position position="266"/>
    </location>
</feature>
<dbReference type="Gene3D" id="3.40.605.10">
    <property type="entry name" value="Aldehyde Dehydrogenase, Chain A, domain 1"/>
    <property type="match status" value="1"/>
</dbReference>
<evidence type="ECO:0000313" key="7">
    <source>
        <dbReference type="Proteomes" id="UP000287746"/>
    </source>
</evidence>
<evidence type="ECO:0000256" key="4">
    <source>
        <dbReference type="RuleBase" id="RU003345"/>
    </source>
</evidence>
<dbReference type="PROSITE" id="PS00687">
    <property type="entry name" value="ALDEHYDE_DEHYDR_GLU"/>
    <property type="match status" value="1"/>
</dbReference>
<dbReference type="PANTHER" id="PTHR11699">
    <property type="entry name" value="ALDEHYDE DEHYDROGENASE-RELATED"/>
    <property type="match status" value="1"/>
</dbReference>
<evidence type="ECO:0000259" key="5">
    <source>
        <dbReference type="Pfam" id="PF00171"/>
    </source>
</evidence>
<gene>
    <name evidence="6" type="ORF">DAH66_14200</name>
</gene>
<feature type="domain" description="Aldehyde dehydrogenase" evidence="5">
    <location>
        <begin position="28"/>
        <end position="492"/>
    </location>
</feature>
<organism evidence="6 7">
    <name type="scientific">Sphingomonas koreensis</name>
    <dbReference type="NCBI Taxonomy" id="93064"/>
    <lineage>
        <taxon>Bacteria</taxon>
        <taxon>Pseudomonadati</taxon>
        <taxon>Pseudomonadota</taxon>
        <taxon>Alphaproteobacteria</taxon>
        <taxon>Sphingomonadales</taxon>
        <taxon>Sphingomonadaceae</taxon>
        <taxon>Sphingomonas</taxon>
    </lineage>
</organism>
<dbReference type="AlphaFoldDB" id="A0A430G1Z8"/>
<reference evidence="6 7" key="1">
    <citation type="submission" date="2018-07" db="EMBL/GenBank/DDBJ databases">
        <title>Genomic and Epidemiologic Investigation of an Indolent Hospital Outbreak.</title>
        <authorList>
            <person name="Johnson R.C."/>
            <person name="Deming C."/>
            <person name="Conlan S."/>
            <person name="Zellmer C.J."/>
            <person name="Michelin A.V."/>
            <person name="Lee-Lin S."/>
            <person name="Thomas P.J."/>
            <person name="Park M."/>
            <person name="Weingarten R.A."/>
            <person name="Less J."/>
            <person name="Dekker J.P."/>
            <person name="Frank K.M."/>
            <person name="Musser K.A."/>
            <person name="Mcquiston J.R."/>
            <person name="Henderson D.K."/>
            <person name="Lau A.F."/>
            <person name="Palmore T.N."/>
            <person name="Segre J.A."/>
        </authorList>
    </citation>
    <scope>NUCLEOTIDE SEQUENCE [LARGE SCALE GENOMIC DNA]</scope>
    <source>
        <strain evidence="6 7">SK-CDC1_0717</strain>
    </source>
</reference>
<evidence type="ECO:0000313" key="6">
    <source>
        <dbReference type="EMBL" id="RSY82043.1"/>
    </source>
</evidence>
<dbReference type="SUPFAM" id="SSF53720">
    <property type="entry name" value="ALDH-like"/>
    <property type="match status" value="1"/>
</dbReference>
<accession>A0A430G1Z8</accession>
<dbReference type="InterPro" id="IPR016161">
    <property type="entry name" value="Ald_DH/histidinol_DH"/>
</dbReference>
<comment type="caution">
    <text evidence="6">The sequence shown here is derived from an EMBL/GenBank/DDBJ whole genome shotgun (WGS) entry which is preliminary data.</text>
</comment>
<comment type="similarity">
    <text evidence="1 4">Belongs to the aldehyde dehydrogenase family.</text>
</comment>
<sequence>MMTRDTHASALPFLQEGGVKRLLIGGKWVEAISGATFDSINPATGKVIATVAQAGVEDVDAAVMAARAAFEGPWSSWKPFDRQNLMLKIADLVERDFDELALIETMDMGAPVARTGLFKRWLLQAFRYYAAQAVNIRGETLENSFPGSFMSFTVKEPIGVVGGIIPWNGPLISQLWSICPTLATGCTLVLKPAEEAPLSALKLAEIMLEAGVPDGVINVVPGPGPTAGARLASHPDVNRIAFTGSTATGRKIVEASAGNMKTVAVELGGKSPDIVFEDADLDLAVPGAALGCFNNTGQVCYAGTRLFVQRSIHDEFARKLAAFAATLKVGDSLDPGTQLGPLVSQAQLQRVSGYVELAQQEGAQLLFGGQRLSGELADGYYFSPTVLAGVRNDMRIAQEEIFGPVVSIIPFDDEEEVVRLANATEYGLGGAVWTQNVGRAHRMSRAIKAGVVWVNCYGVTDPSTAYGGTKMSGYGSKGGFRHIEDYLHSKTVWIRTA</sequence>